<evidence type="ECO:0000313" key="9">
    <source>
        <dbReference type="EMBL" id="NYD56622.1"/>
    </source>
</evidence>
<evidence type="ECO:0000256" key="6">
    <source>
        <dbReference type="ARBA" id="ARBA00023136"/>
    </source>
</evidence>
<evidence type="ECO:0000256" key="5">
    <source>
        <dbReference type="ARBA" id="ARBA00022989"/>
    </source>
</evidence>
<dbReference type="RefSeq" id="WP_179614498.1">
    <property type="nucleotide sequence ID" value="NZ_CP059163.1"/>
</dbReference>
<comment type="caution">
    <text evidence="9">The sequence shown here is derived from an EMBL/GenBank/DDBJ whole genome shotgun (WGS) entry which is preliminary data.</text>
</comment>
<dbReference type="Pfam" id="PF09335">
    <property type="entry name" value="VTT_dom"/>
    <property type="match status" value="1"/>
</dbReference>
<feature type="domain" description="VTT" evidence="8">
    <location>
        <begin position="29"/>
        <end position="150"/>
    </location>
</feature>
<dbReference type="Proteomes" id="UP000516957">
    <property type="component" value="Unassembled WGS sequence"/>
</dbReference>
<evidence type="ECO:0000259" key="8">
    <source>
        <dbReference type="Pfam" id="PF09335"/>
    </source>
</evidence>
<keyword evidence="4 7" id="KW-0812">Transmembrane</keyword>
<evidence type="ECO:0000256" key="7">
    <source>
        <dbReference type="RuleBase" id="RU367016"/>
    </source>
</evidence>
<accession>A0A7Y9EZ25</accession>
<comment type="subcellular location">
    <subcellularLocation>
        <location evidence="1 7">Cell membrane</location>
        <topology evidence="1 7">Multi-pass membrane protein</topology>
    </subcellularLocation>
</comment>
<feature type="transmembrane region" description="Helical" evidence="7">
    <location>
        <begin position="155"/>
        <end position="182"/>
    </location>
</feature>
<reference evidence="9 10" key="1">
    <citation type="submission" date="2020-07" db="EMBL/GenBank/DDBJ databases">
        <title>Sequencing the genomes of 1000 actinobacteria strains.</title>
        <authorList>
            <person name="Klenk H.-P."/>
        </authorList>
    </citation>
    <scope>NUCLEOTIDE SEQUENCE [LARGE SCALE GENOMIC DNA]</scope>
    <source>
        <strain evidence="9 10">DSM 18965</strain>
    </source>
</reference>
<protein>
    <submittedName>
        <fullName evidence="9">Membrane protein DedA with SNARE-associated domain</fullName>
    </submittedName>
</protein>
<dbReference type="InterPro" id="IPR032818">
    <property type="entry name" value="DedA-like"/>
</dbReference>
<dbReference type="InterPro" id="IPR032816">
    <property type="entry name" value="VTT_dom"/>
</dbReference>
<gene>
    <name evidence="9" type="ORF">BKA08_000860</name>
</gene>
<feature type="transmembrane region" description="Helical" evidence="7">
    <location>
        <begin position="128"/>
        <end position="149"/>
    </location>
</feature>
<dbReference type="AlphaFoldDB" id="A0A7Y9EZ25"/>
<name>A0A7Y9EZ25_9ACTN</name>
<dbReference type="GO" id="GO:0005886">
    <property type="term" value="C:plasma membrane"/>
    <property type="evidence" value="ECO:0007669"/>
    <property type="project" value="UniProtKB-SubCell"/>
</dbReference>
<comment type="caution">
    <text evidence="7">Lacks conserved residue(s) required for the propagation of feature annotation.</text>
</comment>
<keyword evidence="3 7" id="KW-1003">Cell membrane</keyword>
<keyword evidence="10" id="KW-1185">Reference proteome</keyword>
<keyword evidence="5 7" id="KW-1133">Transmembrane helix</keyword>
<evidence type="ECO:0000256" key="2">
    <source>
        <dbReference type="ARBA" id="ARBA00010792"/>
    </source>
</evidence>
<evidence type="ECO:0000256" key="3">
    <source>
        <dbReference type="ARBA" id="ARBA00022475"/>
    </source>
</evidence>
<dbReference type="PANTHER" id="PTHR30353:SF15">
    <property type="entry name" value="INNER MEMBRANE PROTEIN YABI"/>
    <property type="match status" value="1"/>
</dbReference>
<comment type="similarity">
    <text evidence="2 7">Belongs to the DedA family.</text>
</comment>
<feature type="transmembrane region" description="Helical" evidence="7">
    <location>
        <begin position="47"/>
        <end position="67"/>
    </location>
</feature>
<proteinExistence type="inferred from homology"/>
<dbReference type="EMBL" id="JACCBE010000001">
    <property type="protein sequence ID" value="NYD56622.1"/>
    <property type="molecule type" value="Genomic_DNA"/>
</dbReference>
<dbReference type="PANTHER" id="PTHR30353">
    <property type="entry name" value="INNER MEMBRANE PROTEIN DEDA-RELATED"/>
    <property type="match status" value="1"/>
</dbReference>
<sequence length="193" mass="19653">MSSADGWSVLLAGLLAFAESALGVGAFFPGEVAITAVVAGLDRASQGAAVLVLALGATAGDHVGYLLGRRFGPRLAGSRLVRRVGVDRWATATRLVQRRGAPAVFVSRLLPLVRTVMPAVAGVAGMRYAWFAAASVSGSLVWAMVWVTAGGAVRALGALAGPAGLLLLVSAVGAAGLVRWVLRRRAARATARA</sequence>
<evidence type="ECO:0000313" key="10">
    <source>
        <dbReference type="Proteomes" id="UP000516957"/>
    </source>
</evidence>
<evidence type="ECO:0000256" key="1">
    <source>
        <dbReference type="ARBA" id="ARBA00004651"/>
    </source>
</evidence>
<organism evidence="9 10">
    <name type="scientific">Nocardioides marinisabuli</name>
    <dbReference type="NCBI Taxonomy" id="419476"/>
    <lineage>
        <taxon>Bacteria</taxon>
        <taxon>Bacillati</taxon>
        <taxon>Actinomycetota</taxon>
        <taxon>Actinomycetes</taxon>
        <taxon>Propionibacteriales</taxon>
        <taxon>Nocardioidaceae</taxon>
        <taxon>Nocardioides</taxon>
    </lineage>
</organism>
<keyword evidence="6 7" id="KW-0472">Membrane</keyword>
<evidence type="ECO:0000256" key="4">
    <source>
        <dbReference type="ARBA" id="ARBA00022692"/>
    </source>
</evidence>